<gene>
    <name evidence="2" type="ORF">GCM10023349_01780</name>
</gene>
<dbReference type="Proteomes" id="UP001499974">
    <property type="component" value="Unassembled WGS sequence"/>
</dbReference>
<accession>A0ABP8WKW5</accession>
<sequence length="165" mass="17256">MARGASGGERGRPERFVPDLDLVEYVVINLPDLGSSLTVAQALRSLVETSRIRILDLVGVVTDAEGRYTVAEPELVAALADLRSVDGEVGGLLSDDDIALACRALRAGSSALILVAEDLWAQELADAARSGGGQIVGGERIPRHRLEQARHARQSGPAGPGGEPT</sequence>
<evidence type="ECO:0000256" key="1">
    <source>
        <dbReference type="SAM" id="MobiDB-lite"/>
    </source>
</evidence>
<protein>
    <submittedName>
        <fullName evidence="2">Uncharacterized protein</fullName>
    </submittedName>
</protein>
<keyword evidence="3" id="KW-1185">Reference proteome</keyword>
<evidence type="ECO:0000313" key="3">
    <source>
        <dbReference type="Proteomes" id="UP001499974"/>
    </source>
</evidence>
<reference evidence="3" key="1">
    <citation type="journal article" date="2019" name="Int. J. Syst. Evol. Microbiol.">
        <title>The Global Catalogue of Microorganisms (GCM) 10K type strain sequencing project: providing services to taxonomists for standard genome sequencing and annotation.</title>
        <authorList>
            <consortium name="The Broad Institute Genomics Platform"/>
            <consortium name="The Broad Institute Genome Sequencing Center for Infectious Disease"/>
            <person name="Wu L."/>
            <person name="Ma J."/>
        </authorList>
    </citation>
    <scope>NUCLEOTIDE SEQUENCE [LARGE SCALE GENOMIC DNA]</scope>
    <source>
        <strain evidence="3">JCM 18531</strain>
    </source>
</reference>
<dbReference type="RefSeq" id="WP_345518294.1">
    <property type="nucleotide sequence ID" value="NZ_BAABKM010000001.1"/>
</dbReference>
<name>A0ABP8WKW5_9ACTN</name>
<evidence type="ECO:0000313" key="2">
    <source>
        <dbReference type="EMBL" id="GAA4690889.1"/>
    </source>
</evidence>
<feature type="region of interest" description="Disordered" evidence="1">
    <location>
        <begin position="143"/>
        <end position="165"/>
    </location>
</feature>
<comment type="caution">
    <text evidence="2">The sequence shown here is derived from an EMBL/GenBank/DDBJ whole genome shotgun (WGS) entry which is preliminary data.</text>
</comment>
<proteinExistence type="predicted"/>
<organism evidence="2 3">
    <name type="scientific">Nocardioides conyzicola</name>
    <dbReference type="NCBI Taxonomy" id="1651781"/>
    <lineage>
        <taxon>Bacteria</taxon>
        <taxon>Bacillati</taxon>
        <taxon>Actinomycetota</taxon>
        <taxon>Actinomycetes</taxon>
        <taxon>Propionibacteriales</taxon>
        <taxon>Nocardioidaceae</taxon>
        <taxon>Nocardioides</taxon>
    </lineage>
</organism>
<dbReference type="EMBL" id="BAABKM010000001">
    <property type="protein sequence ID" value="GAA4690889.1"/>
    <property type="molecule type" value="Genomic_DNA"/>
</dbReference>